<evidence type="ECO:0000313" key="3">
    <source>
        <dbReference type="Proteomes" id="UP000597459"/>
    </source>
</evidence>
<dbReference type="AlphaFoldDB" id="A0A967EIE6"/>
<dbReference type="Proteomes" id="UP000597459">
    <property type="component" value="Unassembled WGS sequence"/>
</dbReference>
<name>A0A967EIE6_9PROT</name>
<evidence type="ECO:0000256" key="1">
    <source>
        <dbReference type="SAM" id="MobiDB-lite"/>
    </source>
</evidence>
<accession>A0A967EIE6</accession>
<evidence type="ECO:0000313" key="2">
    <source>
        <dbReference type="EMBL" id="NHO53079.1"/>
    </source>
</evidence>
<reference evidence="2" key="1">
    <citation type="submission" date="2019-11" db="EMBL/GenBank/DDBJ databases">
        <title>Description of new Acetobacter species.</title>
        <authorList>
            <person name="Cleenwerck I."/>
            <person name="Sombolestani A.S."/>
        </authorList>
    </citation>
    <scope>NUCLEOTIDE SEQUENCE</scope>
    <source>
        <strain evidence="2">LMG 1626</strain>
    </source>
</reference>
<organism evidence="2 3">
    <name type="scientific">Acetobacter estunensis</name>
    <dbReference type="NCBI Taxonomy" id="104097"/>
    <lineage>
        <taxon>Bacteria</taxon>
        <taxon>Pseudomonadati</taxon>
        <taxon>Pseudomonadota</taxon>
        <taxon>Alphaproteobacteria</taxon>
        <taxon>Acetobacterales</taxon>
        <taxon>Acetobacteraceae</taxon>
        <taxon>Acetobacter</taxon>
    </lineage>
</organism>
<dbReference type="EMBL" id="WOTH01000005">
    <property type="protein sequence ID" value="NHO53079.1"/>
    <property type="molecule type" value="Genomic_DNA"/>
</dbReference>
<feature type="region of interest" description="Disordered" evidence="1">
    <location>
        <begin position="10"/>
        <end position="38"/>
    </location>
</feature>
<protein>
    <submittedName>
        <fullName evidence="2">Uncharacterized protein</fullName>
    </submittedName>
</protein>
<proteinExistence type="predicted"/>
<keyword evidence="3" id="KW-1185">Reference proteome</keyword>
<comment type="caution">
    <text evidence="2">The sequence shown here is derived from an EMBL/GenBank/DDBJ whole genome shotgun (WGS) entry which is preliminary data.</text>
</comment>
<sequence>MQISPGFEFASHTRIEKRNRPVTVRDPSGRRNAFAEPMHGREVAIKTISGRTIEHVIMLENGVELTCPPTWVSAAPHMPVPSRAWHPYCITGGAVS</sequence>
<gene>
    <name evidence="2" type="ORF">GOB87_03765</name>
</gene>
<dbReference type="RefSeq" id="WP_166313229.1">
    <property type="nucleotide sequence ID" value="NZ_WOTH01000005.1"/>
</dbReference>